<evidence type="ECO:0000256" key="10">
    <source>
        <dbReference type="SAM" id="Phobius"/>
    </source>
</evidence>
<keyword evidence="8 10" id="KW-0472">Membrane</keyword>
<comment type="subcellular location">
    <subcellularLocation>
        <location evidence="1">Endoplasmic reticulum membrane</location>
        <topology evidence="1">Multi-pass membrane protein</topology>
    </subcellularLocation>
</comment>
<evidence type="ECO:0000256" key="1">
    <source>
        <dbReference type="ARBA" id="ARBA00004477"/>
    </source>
</evidence>
<accession>A0AAV0SX41</accession>
<keyword evidence="5 10" id="KW-0812">Transmembrane</keyword>
<dbReference type="EMBL" id="CANTFL010000056">
    <property type="protein sequence ID" value="CAI5710135.1"/>
    <property type="molecule type" value="Genomic_DNA"/>
</dbReference>
<evidence type="ECO:0000313" key="12">
    <source>
        <dbReference type="Proteomes" id="UP001162031"/>
    </source>
</evidence>
<dbReference type="GO" id="GO:0006506">
    <property type="term" value="P:GPI anchor biosynthetic process"/>
    <property type="evidence" value="ECO:0007669"/>
    <property type="project" value="UniProtKB-KW"/>
</dbReference>
<evidence type="ECO:0000256" key="7">
    <source>
        <dbReference type="ARBA" id="ARBA00022989"/>
    </source>
</evidence>
<evidence type="ECO:0000256" key="9">
    <source>
        <dbReference type="ARBA" id="ARBA00023180"/>
    </source>
</evidence>
<reference evidence="11" key="1">
    <citation type="submission" date="2022-12" db="EMBL/GenBank/DDBJ databases">
        <authorList>
            <person name="Webb A."/>
        </authorList>
    </citation>
    <scope>NUCLEOTIDE SEQUENCE</scope>
    <source>
        <strain evidence="11">Hp1</strain>
    </source>
</reference>
<evidence type="ECO:0000256" key="8">
    <source>
        <dbReference type="ARBA" id="ARBA00023136"/>
    </source>
</evidence>
<keyword evidence="4" id="KW-0337">GPI-anchor biosynthesis</keyword>
<sequence>MAGTRLQIVGAFALFALLAAPVAWHLTRVERVRLPLSRIQQLSWQTSRFGGPEHFQVDVYSFSSSSRRSSLGSSSSNVAYFTRNLQLSAQDRETMHASVRSGPQAADDALETLVPTLDKRFRVFLLCDENMATRLTPSLTVGKYRHAWSFQCQVETGDAMHMAIEKLMQSHVYPQLGDKKSGERDRAAKTARRALQYRLRFSLLKENPMTPWNEELQTLVDSYMGRFVQKVEAVADFTVETEVVHYARLAKEIQPSAEETAAFYIDADDLKHFKSANDYLGASVLDDREQVLHFMAALPDSVHAPLYIRSRDQEQSERGLATSFELPQWGIAVILNPFAFTCNSTGDASSSDAAALDIKNRELQRVMGLFVSEFRTLLGLPSFLYRQQEEDAASGGVSRRQLLFLPSPADGVAEWELDVVMRERFATLMTSAIETLRSTVELVEALPELSVLERVQTRVETAVARLEAILCDASSRAQLHDCVDASDLHRLLAMARQASEMTDAAYYDHTMIRQLYFPQEQMVGVYAPLVAPLVLPFLLGLVRELKRYKAKRAAKRAATRPKTA</sequence>
<dbReference type="AlphaFoldDB" id="A0AAV0SX41"/>
<evidence type="ECO:0000256" key="5">
    <source>
        <dbReference type="ARBA" id="ARBA00022692"/>
    </source>
</evidence>
<gene>
    <name evidence="11" type="ORF">HBR001_LOCUS409</name>
</gene>
<name>A0AAV0SX41_HYABA</name>
<evidence type="ECO:0000256" key="4">
    <source>
        <dbReference type="ARBA" id="ARBA00022502"/>
    </source>
</evidence>
<keyword evidence="6" id="KW-0256">Endoplasmic reticulum</keyword>
<evidence type="ECO:0008006" key="13">
    <source>
        <dbReference type="Google" id="ProtNLM"/>
    </source>
</evidence>
<dbReference type="PANTHER" id="PTHR21072:SF13">
    <property type="entry name" value="GPI TRANSAMIDASE COMPONENT PIG-S"/>
    <property type="match status" value="1"/>
</dbReference>
<dbReference type="GO" id="GO:0042765">
    <property type="term" value="C:GPI-anchor transamidase complex"/>
    <property type="evidence" value="ECO:0007669"/>
    <property type="project" value="InterPro"/>
</dbReference>
<keyword evidence="12" id="KW-1185">Reference proteome</keyword>
<dbReference type="GO" id="GO:0016255">
    <property type="term" value="P:attachment of GPI anchor to protein"/>
    <property type="evidence" value="ECO:0007669"/>
    <property type="project" value="InterPro"/>
</dbReference>
<feature type="transmembrane region" description="Helical" evidence="10">
    <location>
        <begin position="523"/>
        <end position="542"/>
    </location>
</feature>
<protein>
    <recommendedName>
        <fullName evidence="13">GPI transamidase component PIG-S</fullName>
    </recommendedName>
</protein>
<organism evidence="11 12">
    <name type="scientific">Hyaloperonospora brassicae</name>
    <name type="common">Brassica downy mildew</name>
    <name type="synonym">Peronospora brassicae</name>
    <dbReference type="NCBI Taxonomy" id="162125"/>
    <lineage>
        <taxon>Eukaryota</taxon>
        <taxon>Sar</taxon>
        <taxon>Stramenopiles</taxon>
        <taxon>Oomycota</taxon>
        <taxon>Peronosporomycetes</taxon>
        <taxon>Peronosporales</taxon>
        <taxon>Peronosporaceae</taxon>
        <taxon>Hyaloperonospora</taxon>
    </lineage>
</organism>
<dbReference type="Pfam" id="PF10510">
    <property type="entry name" value="PIG-S"/>
    <property type="match status" value="1"/>
</dbReference>
<evidence type="ECO:0000256" key="3">
    <source>
        <dbReference type="ARBA" id="ARBA00005316"/>
    </source>
</evidence>
<evidence type="ECO:0000256" key="2">
    <source>
        <dbReference type="ARBA" id="ARBA00004687"/>
    </source>
</evidence>
<comment type="pathway">
    <text evidence="2">Glycolipid biosynthesis; glycosylphosphatidylinositol-anchor biosynthesis.</text>
</comment>
<comment type="caution">
    <text evidence="11">The sequence shown here is derived from an EMBL/GenBank/DDBJ whole genome shotgun (WGS) entry which is preliminary data.</text>
</comment>
<evidence type="ECO:0000256" key="6">
    <source>
        <dbReference type="ARBA" id="ARBA00022824"/>
    </source>
</evidence>
<keyword evidence="7 10" id="KW-1133">Transmembrane helix</keyword>
<dbReference type="PANTHER" id="PTHR21072">
    <property type="entry name" value="GPI TRANSAMIDASE COMPONENT PIG-S"/>
    <property type="match status" value="1"/>
</dbReference>
<proteinExistence type="inferred from homology"/>
<comment type="similarity">
    <text evidence="3">Belongs to the PIGS family.</text>
</comment>
<dbReference type="InterPro" id="IPR019540">
    <property type="entry name" value="PtdIno-glycan_biosynth_class_S"/>
</dbReference>
<dbReference type="Proteomes" id="UP001162031">
    <property type="component" value="Unassembled WGS sequence"/>
</dbReference>
<keyword evidence="9" id="KW-0325">Glycoprotein</keyword>
<evidence type="ECO:0000313" key="11">
    <source>
        <dbReference type="EMBL" id="CAI5710135.1"/>
    </source>
</evidence>